<dbReference type="InterPro" id="IPR051044">
    <property type="entry name" value="MAG_DAG_Lipase"/>
</dbReference>
<sequence length="321" mass="36192">MAVVPTDDPNLPRYPEYEFSPPRPKSKKIKFDKKRGLLQSAHEDVSLYYEVFYPEGDDLSVQKPVIIFYHGIQEHFARYCHVIERFATLGYRVAAMDMRGHGLSTGKRAYTTRFSYLVDDAQRFIEQKVLTAEGMNPSKLLLWGQSYGGLLAPHVYLRMKPQLATDTLGGLLLTSCAVGVDKTLIMKLQTPLGPCVSALLPKLALTPAVSPSMMSSDPEAVKNYANDPLNTRGNLAARLAWETELAFRALKKQSAQVTCPLYVTHGSKDVCTSRKESKAFFEAVSSQDKVYVDTSLYHTMLHEPERETVIESMEEWLKERM</sequence>
<dbReference type="SUPFAM" id="SSF53474">
    <property type="entry name" value="alpha/beta-Hydrolases"/>
    <property type="match status" value="1"/>
</dbReference>
<dbReference type="InterPro" id="IPR029058">
    <property type="entry name" value="AB_hydrolase_fold"/>
</dbReference>
<feature type="region of interest" description="Disordered" evidence="1">
    <location>
        <begin position="1"/>
        <end position="26"/>
    </location>
</feature>
<comment type="caution">
    <text evidence="3">The sequence shown here is derived from an EMBL/GenBank/DDBJ whole genome shotgun (WGS) entry which is preliminary data.</text>
</comment>
<reference evidence="4" key="1">
    <citation type="journal article" date="2023" name="Commun. Biol.">
        <title>Genome analysis of Parmales, the sister group of diatoms, reveals the evolutionary specialization of diatoms from phago-mixotrophs to photoautotrophs.</title>
        <authorList>
            <person name="Ban H."/>
            <person name="Sato S."/>
            <person name="Yoshikawa S."/>
            <person name="Yamada K."/>
            <person name="Nakamura Y."/>
            <person name="Ichinomiya M."/>
            <person name="Sato N."/>
            <person name="Blanc-Mathieu R."/>
            <person name="Endo H."/>
            <person name="Kuwata A."/>
            <person name="Ogata H."/>
        </authorList>
    </citation>
    <scope>NUCLEOTIDE SEQUENCE [LARGE SCALE GENOMIC DNA]</scope>
    <source>
        <strain evidence="4">NIES 3699</strain>
    </source>
</reference>
<evidence type="ECO:0000259" key="2">
    <source>
        <dbReference type="Pfam" id="PF12146"/>
    </source>
</evidence>
<name>A0A9W7DMX5_9STRA</name>
<proteinExistence type="predicted"/>
<feature type="domain" description="Serine aminopeptidase S33" evidence="2">
    <location>
        <begin position="63"/>
        <end position="305"/>
    </location>
</feature>
<dbReference type="PANTHER" id="PTHR11614">
    <property type="entry name" value="PHOSPHOLIPASE-RELATED"/>
    <property type="match status" value="1"/>
</dbReference>
<organism evidence="3 4">
    <name type="scientific">Triparma verrucosa</name>
    <dbReference type="NCBI Taxonomy" id="1606542"/>
    <lineage>
        <taxon>Eukaryota</taxon>
        <taxon>Sar</taxon>
        <taxon>Stramenopiles</taxon>
        <taxon>Ochrophyta</taxon>
        <taxon>Bolidophyceae</taxon>
        <taxon>Parmales</taxon>
        <taxon>Triparmaceae</taxon>
        <taxon>Triparma</taxon>
    </lineage>
</organism>
<dbReference type="InterPro" id="IPR022742">
    <property type="entry name" value="Hydrolase_4"/>
</dbReference>
<evidence type="ECO:0000313" key="3">
    <source>
        <dbReference type="EMBL" id="GMH48963.1"/>
    </source>
</evidence>
<gene>
    <name evidence="3" type="ORF">TrVE_jg8770</name>
</gene>
<dbReference type="EMBL" id="BRXX01000588">
    <property type="protein sequence ID" value="GMH48963.1"/>
    <property type="molecule type" value="Genomic_DNA"/>
</dbReference>
<dbReference type="Pfam" id="PF12146">
    <property type="entry name" value="Hydrolase_4"/>
    <property type="match status" value="1"/>
</dbReference>
<dbReference type="AlphaFoldDB" id="A0A9W7DMX5"/>
<protein>
    <recommendedName>
        <fullName evidence="2">Serine aminopeptidase S33 domain-containing protein</fullName>
    </recommendedName>
</protein>
<accession>A0A9W7DMX5</accession>
<dbReference type="Gene3D" id="3.40.50.1820">
    <property type="entry name" value="alpha/beta hydrolase"/>
    <property type="match status" value="1"/>
</dbReference>
<keyword evidence="4" id="KW-1185">Reference proteome</keyword>
<evidence type="ECO:0000313" key="4">
    <source>
        <dbReference type="Proteomes" id="UP001165160"/>
    </source>
</evidence>
<evidence type="ECO:0000256" key="1">
    <source>
        <dbReference type="SAM" id="MobiDB-lite"/>
    </source>
</evidence>
<dbReference type="Proteomes" id="UP001165160">
    <property type="component" value="Unassembled WGS sequence"/>
</dbReference>